<name>A0A4P6HM58_9BACT</name>
<accession>A0A4P6HM58</accession>
<dbReference type="KEGG" id="dcb:C3Y92_13935"/>
<organism evidence="2 3">
    <name type="scientific">Solidesulfovibrio carbinolicus</name>
    <dbReference type="NCBI Taxonomy" id="296842"/>
    <lineage>
        <taxon>Bacteria</taxon>
        <taxon>Pseudomonadati</taxon>
        <taxon>Thermodesulfobacteriota</taxon>
        <taxon>Desulfovibrionia</taxon>
        <taxon>Desulfovibrionales</taxon>
        <taxon>Desulfovibrionaceae</taxon>
        <taxon>Solidesulfovibrio</taxon>
    </lineage>
</organism>
<evidence type="ECO:0000313" key="3">
    <source>
        <dbReference type="Proteomes" id="UP000293296"/>
    </source>
</evidence>
<proteinExistence type="predicted"/>
<feature type="region of interest" description="Disordered" evidence="1">
    <location>
        <begin position="1"/>
        <end position="33"/>
    </location>
</feature>
<dbReference type="Proteomes" id="UP000293296">
    <property type="component" value="Chromosome"/>
</dbReference>
<dbReference type="Gene3D" id="1.10.287.1490">
    <property type="match status" value="1"/>
</dbReference>
<keyword evidence="3" id="KW-1185">Reference proteome</keyword>
<dbReference type="OrthoDB" id="9822464at2"/>
<evidence type="ECO:0000256" key="1">
    <source>
        <dbReference type="SAM" id="MobiDB-lite"/>
    </source>
</evidence>
<dbReference type="EMBL" id="CP026538">
    <property type="protein sequence ID" value="QAZ68261.1"/>
    <property type="molecule type" value="Genomic_DNA"/>
</dbReference>
<sequence>MKSDKMLEACTPEALQKAMDEKEEHEKKIAAAQAEKAGLQRSLVEAREKLAALDAKEQAVKTLRLERQDAIAKGRDYADVTARIEAGEQELHDLARGRSLLEDQEAAYLTAIQACEAQLAALATDLEEYEAEVVRVKSGVLANAYNNAAQDMAGIVRELRGVCFKNGSYAFDGSPRPHGGYWGDGSLARIPMLRMDWKDVPIEDAYFFRS</sequence>
<reference evidence="2 3" key="1">
    <citation type="submission" date="2018-02" db="EMBL/GenBank/DDBJ databases">
        <title>Genome sequence of Desulfovibrio carbinolicus DSM 3852.</title>
        <authorList>
            <person name="Wilbanks E."/>
            <person name="Skennerton C.T."/>
            <person name="Orphan V.J."/>
        </authorList>
    </citation>
    <scope>NUCLEOTIDE SEQUENCE [LARGE SCALE GENOMIC DNA]</scope>
    <source>
        <strain evidence="2 3">DSM 3852</strain>
    </source>
</reference>
<dbReference type="AlphaFoldDB" id="A0A4P6HM58"/>
<evidence type="ECO:0000313" key="2">
    <source>
        <dbReference type="EMBL" id="QAZ68261.1"/>
    </source>
</evidence>
<protein>
    <submittedName>
        <fullName evidence="2">Uncharacterized protein</fullName>
    </submittedName>
</protein>
<gene>
    <name evidence="2" type="ORF">C3Y92_13935</name>
</gene>
<dbReference type="RefSeq" id="WP_129353587.1">
    <property type="nucleotide sequence ID" value="NZ_CP026538.1"/>
</dbReference>
<feature type="compositionally biased region" description="Basic and acidic residues" evidence="1">
    <location>
        <begin position="18"/>
        <end position="29"/>
    </location>
</feature>